<evidence type="ECO:0000313" key="3">
    <source>
        <dbReference type="EMBL" id="KLL12090.1"/>
    </source>
</evidence>
<dbReference type="Proteomes" id="UP000035425">
    <property type="component" value="Unassembled WGS sequence"/>
</dbReference>
<reference evidence="3 4" key="1">
    <citation type="submission" date="2014-12" db="EMBL/GenBank/DDBJ databases">
        <title>Frankia sp. BMG5.1 draft genome.</title>
        <authorList>
            <person name="Gtari M."/>
            <person name="Ghodhbane-Gtari F."/>
            <person name="Nouioui I."/>
            <person name="Ktari A."/>
            <person name="Hezbri K."/>
            <person name="Mimouni W."/>
            <person name="Sbissi I."/>
            <person name="Ayari A."/>
            <person name="Yamanaka T."/>
            <person name="Normand P."/>
            <person name="Tisa L.S."/>
            <person name="Boudabous A."/>
        </authorList>
    </citation>
    <scope>NUCLEOTIDE SEQUENCE [LARGE SCALE GENOMIC DNA]</scope>
    <source>
        <strain evidence="3 4">BMG5.1</strain>
    </source>
</reference>
<evidence type="ECO:0000256" key="1">
    <source>
        <dbReference type="ARBA" id="ARBA00022553"/>
    </source>
</evidence>
<gene>
    <name evidence="3" type="ORF">FrCorBMG51_07010</name>
</gene>
<evidence type="ECO:0000313" key="4">
    <source>
        <dbReference type="Proteomes" id="UP000035425"/>
    </source>
</evidence>
<organism evidence="3 4">
    <name type="scientific">Protofrankia coriariae</name>
    <dbReference type="NCBI Taxonomy" id="1562887"/>
    <lineage>
        <taxon>Bacteria</taxon>
        <taxon>Bacillati</taxon>
        <taxon>Actinomycetota</taxon>
        <taxon>Actinomycetes</taxon>
        <taxon>Frankiales</taxon>
        <taxon>Frankiaceae</taxon>
        <taxon>Protofrankia</taxon>
    </lineage>
</organism>
<dbReference type="InterPro" id="IPR008984">
    <property type="entry name" value="SMAD_FHA_dom_sf"/>
</dbReference>
<accession>A0ABR5F5Y4</accession>
<keyword evidence="4" id="KW-1185">Reference proteome</keyword>
<name>A0ABR5F5Y4_9ACTN</name>
<dbReference type="PROSITE" id="PS50006">
    <property type="entry name" value="FHA_DOMAIN"/>
    <property type="match status" value="1"/>
</dbReference>
<evidence type="ECO:0000259" key="2">
    <source>
        <dbReference type="PROSITE" id="PS50006"/>
    </source>
</evidence>
<keyword evidence="1" id="KW-0597">Phosphoprotein</keyword>
<feature type="domain" description="FHA" evidence="2">
    <location>
        <begin position="27"/>
        <end position="73"/>
    </location>
</feature>
<dbReference type="InterPro" id="IPR000253">
    <property type="entry name" value="FHA_dom"/>
</dbReference>
<sequence>MVVQPSAGPSDADGEGQLHHLAAGQVLTFGRGAPGTNVDLVLSHPGISRLAGEITAVVDHWTLTNFSNTSSYVVDNIEGGGEHIRIPPRRRAAPIPFELARITVPTCAGGWGITVFAPEQAFVVTAAGTGEHDLPGELTTNAFHLDETSRYFQVLVALCEPRLRDATSAAVPTTAQIVERLALDPRRPPLTSTAITYHIDYLACHKLCTHPFEQPGAGRDTAKRDTLVAVALRFGLVGPEHLALLPPRRRVDRVTGDRPAVGALL</sequence>
<dbReference type="EMBL" id="JWIO01000008">
    <property type="protein sequence ID" value="KLL12090.1"/>
    <property type="molecule type" value="Genomic_DNA"/>
</dbReference>
<dbReference type="SUPFAM" id="SSF49879">
    <property type="entry name" value="SMAD/FHA domain"/>
    <property type="match status" value="1"/>
</dbReference>
<proteinExistence type="predicted"/>
<comment type="caution">
    <text evidence="3">The sequence shown here is derived from an EMBL/GenBank/DDBJ whole genome shotgun (WGS) entry which is preliminary data.</text>
</comment>
<protein>
    <recommendedName>
        <fullName evidence="2">FHA domain-containing protein</fullName>
    </recommendedName>
</protein>